<protein>
    <submittedName>
        <fullName evidence="2">DUF397 domain-containing protein</fullName>
    </submittedName>
</protein>
<sequence>MTTDECTRWFKSSHSGNGGSCVEIAADLATDHGVVPVRDTKVADSPILTFRTDVFAAFLTSLKDTP</sequence>
<accession>A0ABU2UDQ8</accession>
<keyword evidence="3" id="KW-1185">Reference proteome</keyword>
<evidence type="ECO:0000259" key="1">
    <source>
        <dbReference type="Pfam" id="PF04149"/>
    </source>
</evidence>
<name>A0ABU2UDQ8_9ACTN</name>
<dbReference type="RefSeq" id="WP_311634026.1">
    <property type="nucleotide sequence ID" value="NZ_JAVRFF010000003.1"/>
</dbReference>
<comment type="caution">
    <text evidence="2">The sequence shown here is derived from an EMBL/GenBank/DDBJ whole genome shotgun (WGS) entry which is preliminary data.</text>
</comment>
<dbReference type="Pfam" id="PF04149">
    <property type="entry name" value="DUF397"/>
    <property type="match status" value="1"/>
</dbReference>
<dbReference type="Proteomes" id="UP001180489">
    <property type="component" value="Unassembled WGS sequence"/>
</dbReference>
<dbReference type="EMBL" id="JAVRFF010000003">
    <property type="protein sequence ID" value="MDT0471136.1"/>
    <property type="molecule type" value="Genomic_DNA"/>
</dbReference>
<proteinExistence type="predicted"/>
<gene>
    <name evidence="2" type="ORF">RM863_03160</name>
</gene>
<organism evidence="2 3">
    <name type="scientific">Streptomyces hintoniae</name>
    <dbReference type="NCBI Taxonomy" id="3075521"/>
    <lineage>
        <taxon>Bacteria</taxon>
        <taxon>Bacillati</taxon>
        <taxon>Actinomycetota</taxon>
        <taxon>Actinomycetes</taxon>
        <taxon>Kitasatosporales</taxon>
        <taxon>Streptomycetaceae</taxon>
        <taxon>Streptomyces</taxon>
    </lineage>
</organism>
<dbReference type="InterPro" id="IPR007278">
    <property type="entry name" value="DUF397"/>
</dbReference>
<evidence type="ECO:0000313" key="2">
    <source>
        <dbReference type="EMBL" id="MDT0471136.1"/>
    </source>
</evidence>
<feature type="domain" description="DUF397" evidence="1">
    <location>
        <begin position="8"/>
        <end position="63"/>
    </location>
</feature>
<evidence type="ECO:0000313" key="3">
    <source>
        <dbReference type="Proteomes" id="UP001180489"/>
    </source>
</evidence>
<reference evidence="2" key="1">
    <citation type="submission" date="2024-05" db="EMBL/GenBank/DDBJ databases">
        <title>30 novel species of actinomycetes from the DSMZ collection.</title>
        <authorList>
            <person name="Nouioui I."/>
        </authorList>
    </citation>
    <scope>NUCLEOTIDE SEQUENCE</scope>
    <source>
        <strain evidence="2">DSM 41014</strain>
    </source>
</reference>